<dbReference type="EMBL" id="WQMT02000009">
    <property type="protein sequence ID" value="KAG9219470.1"/>
    <property type="molecule type" value="Genomic_DNA"/>
</dbReference>
<sequence>MAPTPSSIFSPSAGDEGRQLVKTTAIATGGNPMYTSTPAHANISIEPRRKFPDTLSAILNVAIHTKASRKTEGLDAALATIQEKLGSAEISAQVEKLTSSESDGDRNEIASKLATMLKEGDANLTEELKAYDLDLHKVIKIAADTVDKSPEFSRYLRKTPSVASTESDSPARSRQASQRFNGPRPRSLSSSGKSDFFQAGRVEPLAIDFGKHLREQLKAVVAEKEELDRLYQKSQSALAEKKTMELVWEERATAWEERKAEWEERKAAWAEEKAAWAKTERRLEQYADGYKQDKDGYKQDKEKWEKMYAEAKEEYKEDKDKLESQYYGAQMEWQERHAADKSEREKQERRHQMEVRKWENLYEGEARRREALEEELKALKERLRPSA</sequence>
<organism evidence="1 2">
    <name type="scientific">Pleurotus cornucopiae</name>
    <name type="common">Cornucopia mushroom</name>
    <dbReference type="NCBI Taxonomy" id="5321"/>
    <lineage>
        <taxon>Eukaryota</taxon>
        <taxon>Fungi</taxon>
        <taxon>Dikarya</taxon>
        <taxon>Basidiomycota</taxon>
        <taxon>Agaricomycotina</taxon>
        <taxon>Agaricomycetes</taxon>
        <taxon>Agaricomycetidae</taxon>
        <taxon>Agaricales</taxon>
        <taxon>Pleurotineae</taxon>
        <taxon>Pleurotaceae</taxon>
        <taxon>Pleurotus</taxon>
    </lineage>
</organism>
<accession>A0ACB7IN06</accession>
<evidence type="ECO:0000313" key="2">
    <source>
        <dbReference type="Proteomes" id="UP000824881"/>
    </source>
</evidence>
<gene>
    <name evidence="1" type="ORF">CCMSSC00406_0005364</name>
</gene>
<dbReference type="Proteomes" id="UP000824881">
    <property type="component" value="Unassembled WGS sequence"/>
</dbReference>
<reference evidence="1 2" key="1">
    <citation type="journal article" date="2021" name="Appl. Environ. Microbiol.">
        <title>Genetic linkage and physical mapping for an oyster mushroom Pleurotus cornucopiae and QTL analysis for the trait cap color.</title>
        <authorList>
            <person name="Zhang Y."/>
            <person name="Gao W."/>
            <person name="Sonnenberg A."/>
            <person name="Chen Q."/>
            <person name="Zhang J."/>
            <person name="Huang C."/>
        </authorList>
    </citation>
    <scope>NUCLEOTIDE SEQUENCE [LARGE SCALE GENOMIC DNA]</scope>
    <source>
        <strain evidence="1">CCMSSC00406</strain>
    </source>
</reference>
<name>A0ACB7IN06_PLECO</name>
<keyword evidence="2" id="KW-1185">Reference proteome</keyword>
<evidence type="ECO:0000313" key="1">
    <source>
        <dbReference type="EMBL" id="KAG9219470.1"/>
    </source>
</evidence>
<proteinExistence type="predicted"/>
<protein>
    <submittedName>
        <fullName evidence="1">Uncharacterized protein</fullName>
    </submittedName>
</protein>
<comment type="caution">
    <text evidence="1">The sequence shown here is derived from an EMBL/GenBank/DDBJ whole genome shotgun (WGS) entry which is preliminary data.</text>
</comment>